<sequence>MDIRCLAIDDEPLALQQIAAYIQKIPFLKLVAQCSSAFDAITVLESEDIDLMFVDINMPDLNGLDFVKLLDEKPLLIFTTAYAEYAIESFKVDAIDYLLKPFYFSEFSKAVQKARKQFELIQKMPEELDSNNNFLFIKSEYKMVRINFSDILYIEGMKEYVRIHLVRQKPVMSLLSMKSLEEKLPENRFMRVHRSYIVNLDEIKIVERFRIVFDSVRIPVSENYREKFQIYLDNNFLG</sequence>
<dbReference type="EMBL" id="CP046401">
    <property type="protein sequence ID" value="QGY45220.1"/>
    <property type="molecule type" value="Genomic_DNA"/>
</dbReference>
<evidence type="ECO:0000313" key="4">
    <source>
        <dbReference type="EMBL" id="QGY45220.1"/>
    </source>
</evidence>
<name>A0A6I6JVR9_9BACT</name>
<gene>
    <name evidence="4" type="ORF">GM418_16540</name>
</gene>
<reference evidence="4 5" key="1">
    <citation type="submission" date="2019-11" db="EMBL/GenBank/DDBJ databases">
        <authorList>
            <person name="Zheng R.K."/>
            <person name="Sun C.M."/>
        </authorList>
    </citation>
    <scope>NUCLEOTIDE SEQUENCE [LARGE SCALE GENOMIC DNA]</scope>
    <source>
        <strain evidence="4 5">WC007</strain>
    </source>
</reference>
<dbReference type="RefSeq" id="WP_158868287.1">
    <property type="nucleotide sequence ID" value="NZ_CP046401.1"/>
</dbReference>
<dbReference type="Gene3D" id="3.40.50.2300">
    <property type="match status" value="1"/>
</dbReference>
<dbReference type="GO" id="GO:0000156">
    <property type="term" value="F:phosphorelay response regulator activity"/>
    <property type="evidence" value="ECO:0007669"/>
    <property type="project" value="InterPro"/>
</dbReference>
<dbReference type="AlphaFoldDB" id="A0A6I6JVR9"/>
<dbReference type="PROSITE" id="PS50930">
    <property type="entry name" value="HTH_LYTTR"/>
    <property type="match status" value="1"/>
</dbReference>
<dbReference type="GO" id="GO:0003677">
    <property type="term" value="F:DNA binding"/>
    <property type="evidence" value="ECO:0007669"/>
    <property type="project" value="InterPro"/>
</dbReference>
<evidence type="ECO:0000256" key="1">
    <source>
        <dbReference type="PROSITE-ProRule" id="PRU00169"/>
    </source>
</evidence>
<dbReference type="Gene3D" id="2.40.50.1020">
    <property type="entry name" value="LytTr DNA-binding domain"/>
    <property type="match status" value="1"/>
</dbReference>
<dbReference type="Pfam" id="PF00072">
    <property type="entry name" value="Response_reg"/>
    <property type="match status" value="1"/>
</dbReference>
<dbReference type="FunFam" id="2.40.50.1020:FF:000004">
    <property type="entry name" value="DNA-binding response regulator"/>
    <property type="match status" value="1"/>
</dbReference>
<dbReference type="PANTHER" id="PTHR37299:SF1">
    <property type="entry name" value="STAGE 0 SPORULATION PROTEIN A HOMOLOG"/>
    <property type="match status" value="1"/>
</dbReference>
<dbReference type="SUPFAM" id="SSF52172">
    <property type="entry name" value="CheY-like"/>
    <property type="match status" value="1"/>
</dbReference>
<accession>A0A6I6JVR9</accession>
<evidence type="ECO:0000259" key="3">
    <source>
        <dbReference type="PROSITE" id="PS50930"/>
    </source>
</evidence>
<dbReference type="InterPro" id="IPR011006">
    <property type="entry name" value="CheY-like_superfamily"/>
</dbReference>
<dbReference type="KEGG" id="mcos:GM418_16540"/>
<keyword evidence="5" id="KW-1185">Reference proteome</keyword>
<evidence type="ECO:0000259" key="2">
    <source>
        <dbReference type="PROSITE" id="PS50110"/>
    </source>
</evidence>
<dbReference type="PROSITE" id="PS50110">
    <property type="entry name" value="RESPONSE_REGULATORY"/>
    <property type="match status" value="1"/>
</dbReference>
<dbReference type="InterPro" id="IPR007492">
    <property type="entry name" value="LytTR_DNA-bd_dom"/>
</dbReference>
<organism evidence="4 5">
    <name type="scientific">Maribellus comscasis</name>
    <dbReference type="NCBI Taxonomy" id="2681766"/>
    <lineage>
        <taxon>Bacteria</taxon>
        <taxon>Pseudomonadati</taxon>
        <taxon>Bacteroidota</taxon>
        <taxon>Bacteroidia</taxon>
        <taxon>Marinilabiliales</taxon>
        <taxon>Prolixibacteraceae</taxon>
        <taxon>Maribellus</taxon>
    </lineage>
</organism>
<dbReference type="InterPro" id="IPR001789">
    <property type="entry name" value="Sig_transdc_resp-reg_receiver"/>
</dbReference>
<dbReference type="InterPro" id="IPR046947">
    <property type="entry name" value="LytR-like"/>
</dbReference>
<feature type="domain" description="Response regulatory" evidence="2">
    <location>
        <begin position="4"/>
        <end position="115"/>
    </location>
</feature>
<protein>
    <submittedName>
        <fullName evidence="4">Response regulator</fullName>
    </submittedName>
</protein>
<dbReference type="PANTHER" id="PTHR37299">
    <property type="entry name" value="TRANSCRIPTIONAL REGULATOR-RELATED"/>
    <property type="match status" value="1"/>
</dbReference>
<proteinExistence type="predicted"/>
<feature type="domain" description="HTH LytTR-type" evidence="3">
    <location>
        <begin position="135"/>
        <end position="208"/>
    </location>
</feature>
<evidence type="ECO:0000313" key="5">
    <source>
        <dbReference type="Proteomes" id="UP000428260"/>
    </source>
</evidence>
<dbReference type="SMART" id="SM00448">
    <property type="entry name" value="REC"/>
    <property type="match status" value="1"/>
</dbReference>
<feature type="modified residue" description="4-aspartylphosphate" evidence="1">
    <location>
        <position position="55"/>
    </location>
</feature>
<keyword evidence="1" id="KW-0597">Phosphoprotein</keyword>
<dbReference type="Proteomes" id="UP000428260">
    <property type="component" value="Chromosome"/>
</dbReference>
<dbReference type="SMART" id="SM00850">
    <property type="entry name" value="LytTR"/>
    <property type="match status" value="1"/>
</dbReference>
<dbReference type="Pfam" id="PF04397">
    <property type="entry name" value="LytTR"/>
    <property type="match status" value="1"/>
</dbReference>